<dbReference type="PANTHER" id="PTHR12895:SF9">
    <property type="entry name" value="DYMECLIN"/>
    <property type="match status" value="1"/>
</dbReference>
<dbReference type="Pfam" id="PF09742">
    <property type="entry name" value="Dymeclin"/>
    <property type="match status" value="1"/>
</dbReference>
<protein>
    <recommendedName>
        <fullName evidence="2">Dymeclin</fullName>
    </recommendedName>
</protein>
<reference evidence="5 6" key="1">
    <citation type="submission" date="2024-02" db="EMBL/GenBank/DDBJ databases">
        <authorList>
            <person name="Daric V."/>
            <person name="Darras S."/>
        </authorList>
    </citation>
    <scope>NUCLEOTIDE SEQUENCE [LARGE SCALE GENOMIC DNA]</scope>
</reference>
<name>A0ABP0GGX7_CLALP</name>
<dbReference type="EMBL" id="CAWYQH010000119">
    <property type="protein sequence ID" value="CAK8691012.1"/>
    <property type="molecule type" value="Genomic_DNA"/>
</dbReference>
<organism evidence="5 6">
    <name type="scientific">Clavelina lepadiformis</name>
    <name type="common">Light-bulb sea squirt</name>
    <name type="synonym">Ascidia lepadiformis</name>
    <dbReference type="NCBI Taxonomy" id="159417"/>
    <lineage>
        <taxon>Eukaryota</taxon>
        <taxon>Metazoa</taxon>
        <taxon>Chordata</taxon>
        <taxon>Tunicata</taxon>
        <taxon>Ascidiacea</taxon>
        <taxon>Aplousobranchia</taxon>
        <taxon>Clavelinidae</taxon>
        <taxon>Clavelina</taxon>
    </lineage>
</organism>
<comment type="caution">
    <text evidence="5">The sequence shown here is derived from an EMBL/GenBank/DDBJ whole genome shotgun (WGS) entry which is preliminary data.</text>
</comment>
<accession>A0ABP0GGX7</accession>
<dbReference type="PANTHER" id="PTHR12895">
    <property type="entry name" value="DYMECLIN"/>
    <property type="match status" value="1"/>
</dbReference>
<keyword evidence="6" id="KW-1185">Reference proteome</keyword>
<sequence>MGTVQSVPDYSLVTTYLHKLAGRESISENDPFWNQLFSNSLPDTAAVISKLKENDVMKTFCESLIMNADVSKNFITLVKVFLSRCSELATSVECDNVMYIWQTTNALCILRNVCLSLLENMAEEKLVDLFKCTHSDNPVICQLDKRAEIDHLNNFIHRLLDIVIDIPLSTLTYALHLETLNCILVLLSCQVFLSSPVQPIYDVFIHDVSADEANAFIHRLVGNFVKQVTNTSCLISSEKPSKEHSADLMPTISKLSSLFTGNKSFEKECKPTQRATSLSHLSSLIILILMNYGDKDEGSKQINGNVFKTALSIICYTPTSQSQQTSFFVDFSRLYSTLCTTIAEECGCGTLLLYYLMQCNQSIQAFILSKTEIDDLVLPILKIIHSASSKVSNHVYMSLIVLLIFTEDADFNKSVHTIKLQSVPWYTDRHLTNVSLGDVIVSVITRLLYLNMRQHFDGYLNTNSLAALANMSQHFRNIGVYPAQKIFELLTYLMKQYDRCNASLMLPDHHSLDSDHPGPSTAQKQTLEEVIKLLLEVISFCLTKEILLHNENFIYAMLQQSHVFTMLREYVMFKDDMLVIDKIVAFFLLKLEEQNLLSQPMTVSQIQIIISDSAKHMPEFESQKVSSMKFHYVEEESSKDFFIPYIWSIVFNESGMNWNTECLKQSDYDVDV</sequence>
<evidence type="ECO:0000256" key="3">
    <source>
        <dbReference type="ARBA" id="ARBA00022707"/>
    </source>
</evidence>
<evidence type="ECO:0000313" key="5">
    <source>
        <dbReference type="EMBL" id="CAK8691012.1"/>
    </source>
</evidence>
<evidence type="ECO:0000256" key="2">
    <source>
        <dbReference type="ARBA" id="ARBA00015736"/>
    </source>
</evidence>
<keyword evidence="4" id="KW-0449">Lipoprotein</keyword>
<keyword evidence="3" id="KW-0519">Myristate</keyword>
<dbReference type="Proteomes" id="UP001642483">
    <property type="component" value="Unassembled WGS sequence"/>
</dbReference>
<gene>
    <name evidence="5" type="ORF">CVLEPA_LOCUS23547</name>
</gene>
<evidence type="ECO:0000313" key="6">
    <source>
        <dbReference type="Proteomes" id="UP001642483"/>
    </source>
</evidence>
<comment type="similarity">
    <text evidence="1">Belongs to the dymeclin family.</text>
</comment>
<evidence type="ECO:0000256" key="1">
    <source>
        <dbReference type="ARBA" id="ARBA00010603"/>
    </source>
</evidence>
<dbReference type="InterPro" id="IPR019142">
    <property type="entry name" value="Dymeclin"/>
</dbReference>
<evidence type="ECO:0000256" key="4">
    <source>
        <dbReference type="ARBA" id="ARBA00023288"/>
    </source>
</evidence>
<proteinExistence type="inferred from homology"/>